<protein>
    <submittedName>
        <fullName evidence="2">Putative phage protein (TIGR02220 family)</fullName>
    </submittedName>
</protein>
<sequence>MADGSYIRLHRKMTEWEWYSDINTKVLFLHLLLKANWKAKEWQGMTVDRGQFISSYSKLSEETALTTGEIRTALNHLKKTGEVTHKQFNKFGLFTVLNYDKYQYNDSQENSQLTVSQQSNDMLLATTNKEKNDINKKKEKNNTLCAEVVAYLNDKTGKNFRASTAETQRHICARIEDGYTLEDFKRVIDVKCKQWLNTEREIYLRPKTLFIPSNFDSYLNDFVNKTYDENSNCFKLAKCFENFIQKLDSKFEYENINLVCTSFEQLTINGRTPKEIYAVMATMFKSNNKYMIKKYSDYQLFCKDFEKIGRDLIIDNKGGA</sequence>
<evidence type="ECO:0000313" key="3">
    <source>
        <dbReference type="Proteomes" id="UP000247523"/>
    </source>
</evidence>
<reference evidence="2 3" key="1">
    <citation type="submission" date="2018-05" db="EMBL/GenBank/DDBJ databases">
        <title>Genomic Encyclopedia of Type Strains, Phase IV (KMG-IV): sequencing the most valuable type-strain genomes for metagenomic binning, comparative biology and taxonomic classification.</title>
        <authorList>
            <person name="Goeker M."/>
        </authorList>
    </citation>
    <scope>NUCLEOTIDE SEQUENCE [LARGE SCALE GENOMIC DNA]</scope>
    <source>
        <strain evidence="2 3">DSM 28816</strain>
    </source>
</reference>
<dbReference type="Pfam" id="PF09524">
    <property type="entry name" value="Phg_2220_C"/>
    <property type="match status" value="1"/>
</dbReference>
<accession>A0A318EQP1</accession>
<dbReference type="RefSeq" id="WP_110291405.1">
    <property type="nucleotide sequence ID" value="NZ_QICS01000008.1"/>
</dbReference>
<dbReference type="NCBIfam" id="TIGR02220">
    <property type="entry name" value="phg_TIGR02220"/>
    <property type="match status" value="1"/>
</dbReference>
<proteinExistence type="predicted"/>
<organism evidence="2 3">
    <name type="scientific">Lachnotalea glycerini</name>
    <dbReference type="NCBI Taxonomy" id="1763509"/>
    <lineage>
        <taxon>Bacteria</taxon>
        <taxon>Bacillati</taxon>
        <taxon>Bacillota</taxon>
        <taxon>Clostridia</taxon>
        <taxon>Lachnospirales</taxon>
        <taxon>Lachnospiraceae</taxon>
        <taxon>Lachnotalea</taxon>
    </lineage>
</organism>
<evidence type="ECO:0000259" key="1">
    <source>
        <dbReference type="Pfam" id="PF09524"/>
    </source>
</evidence>
<feature type="domain" description="Phage conserved hypothetical protein C-terminal" evidence="1">
    <location>
        <begin position="148"/>
        <end position="220"/>
    </location>
</feature>
<comment type="caution">
    <text evidence="2">The sequence shown here is derived from an EMBL/GenBank/DDBJ whole genome shotgun (WGS) entry which is preliminary data.</text>
</comment>
<dbReference type="InterPro" id="IPR011741">
    <property type="entry name" value="Phg_2220_C"/>
</dbReference>
<dbReference type="Proteomes" id="UP000247523">
    <property type="component" value="Unassembled WGS sequence"/>
</dbReference>
<dbReference type="AlphaFoldDB" id="A0A318EQP1"/>
<evidence type="ECO:0000313" key="2">
    <source>
        <dbReference type="EMBL" id="PXV88410.1"/>
    </source>
</evidence>
<name>A0A318EQP1_9FIRM</name>
<gene>
    <name evidence="2" type="ORF">C8E03_108137</name>
</gene>
<dbReference type="EMBL" id="QICS01000008">
    <property type="protein sequence ID" value="PXV88410.1"/>
    <property type="molecule type" value="Genomic_DNA"/>
</dbReference>